<accession>A0A6J6Z441</accession>
<name>A0A6J6Z441_9ZZZZ</name>
<reference evidence="2" key="1">
    <citation type="submission" date="2020-05" db="EMBL/GenBank/DDBJ databases">
        <authorList>
            <person name="Chiriac C."/>
            <person name="Salcher M."/>
            <person name="Ghai R."/>
            <person name="Kavagutti S V."/>
        </authorList>
    </citation>
    <scope>NUCLEOTIDE SEQUENCE</scope>
</reference>
<dbReference type="EMBL" id="CAFABA010000010">
    <property type="protein sequence ID" value="CAB4816581.1"/>
    <property type="molecule type" value="Genomic_DNA"/>
</dbReference>
<evidence type="ECO:0000256" key="1">
    <source>
        <dbReference type="SAM" id="MobiDB-lite"/>
    </source>
</evidence>
<gene>
    <name evidence="2" type="ORF">UFOPK3139_00398</name>
</gene>
<evidence type="ECO:0000313" key="2">
    <source>
        <dbReference type="EMBL" id="CAB4816581.1"/>
    </source>
</evidence>
<feature type="region of interest" description="Disordered" evidence="1">
    <location>
        <begin position="1"/>
        <end position="32"/>
    </location>
</feature>
<organism evidence="2">
    <name type="scientific">freshwater metagenome</name>
    <dbReference type="NCBI Taxonomy" id="449393"/>
    <lineage>
        <taxon>unclassified sequences</taxon>
        <taxon>metagenomes</taxon>
        <taxon>ecological metagenomes</taxon>
    </lineage>
</organism>
<protein>
    <submittedName>
        <fullName evidence="2">Unannotated protein</fullName>
    </submittedName>
</protein>
<sequence>MARQRVEVQIDAEPGAGDGEPTVTVGTGHIDE</sequence>
<proteinExistence type="predicted"/>
<dbReference type="AlphaFoldDB" id="A0A6J6Z441"/>